<evidence type="ECO:0000259" key="3">
    <source>
        <dbReference type="Pfam" id="PF23398"/>
    </source>
</evidence>
<feature type="coiled-coil region" evidence="1">
    <location>
        <begin position="1435"/>
        <end position="1483"/>
    </location>
</feature>
<feature type="coiled-coil region" evidence="1">
    <location>
        <begin position="930"/>
        <end position="957"/>
    </location>
</feature>
<feature type="compositionally biased region" description="Polar residues" evidence="2">
    <location>
        <begin position="1867"/>
        <end position="1891"/>
    </location>
</feature>
<organism evidence="4">
    <name type="scientific">Trypanosoma congolense (strain IL3000)</name>
    <dbReference type="NCBI Taxonomy" id="1068625"/>
    <lineage>
        <taxon>Eukaryota</taxon>
        <taxon>Discoba</taxon>
        <taxon>Euglenozoa</taxon>
        <taxon>Kinetoplastea</taxon>
        <taxon>Metakinetoplastina</taxon>
        <taxon>Trypanosomatida</taxon>
        <taxon>Trypanosomatidae</taxon>
        <taxon>Trypanosoma</taxon>
        <taxon>Nannomonas</taxon>
    </lineage>
</organism>
<reference evidence="4" key="1">
    <citation type="journal article" date="2012" name="Proc. Natl. Acad. Sci. U.S.A.">
        <title>Antigenic diversity is generated by distinct evolutionary mechanisms in African trypanosome species.</title>
        <authorList>
            <person name="Jackson A.P."/>
            <person name="Berry A."/>
            <person name="Aslett M."/>
            <person name="Allison H.C."/>
            <person name="Burton P."/>
            <person name="Vavrova-Anderson J."/>
            <person name="Brown R."/>
            <person name="Browne H."/>
            <person name="Corton N."/>
            <person name="Hauser H."/>
            <person name="Gamble J."/>
            <person name="Gilderthorp R."/>
            <person name="Marcello L."/>
            <person name="McQuillan J."/>
            <person name="Otto T.D."/>
            <person name="Quail M.A."/>
            <person name="Sanders M.J."/>
            <person name="van Tonder A."/>
            <person name="Ginger M.L."/>
            <person name="Field M.C."/>
            <person name="Barry J.D."/>
            <person name="Hertz-Fowler C."/>
            <person name="Berriman M."/>
        </authorList>
    </citation>
    <scope>NUCLEOTIDE SEQUENCE</scope>
    <source>
        <strain evidence="4">IL3000</strain>
    </source>
</reference>
<feature type="compositionally biased region" description="Polar residues" evidence="2">
    <location>
        <begin position="334"/>
        <end position="349"/>
    </location>
</feature>
<feature type="non-terminal residue" evidence="4">
    <location>
        <position position="1965"/>
    </location>
</feature>
<feature type="coiled-coil region" evidence="1">
    <location>
        <begin position="583"/>
        <end position="638"/>
    </location>
</feature>
<feature type="domain" description="Flagellar attachment zone protein 1 conserved" evidence="3">
    <location>
        <begin position="1217"/>
        <end position="1289"/>
    </location>
</feature>
<dbReference type="Gene3D" id="1.20.5.170">
    <property type="match status" value="1"/>
</dbReference>
<dbReference type="PANTHER" id="PTHR18937">
    <property type="entry name" value="STRUCTURAL MAINTENANCE OF CHROMOSOMES SMC FAMILY MEMBER"/>
    <property type="match status" value="1"/>
</dbReference>
<dbReference type="VEuPathDB" id="TriTrypDB:TcIL3000_5_970"/>
<feature type="coiled-coil region" evidence="1">
    <location>
        <begin position="1009"/>
        <end position="1064"/>
    </location>
</feature>
<feature type="compositionally biased region" description="Polar residues" evidence="2">
    <location>
        <begin position="362"/>
        <end position="377"/>
    </location>
</feature>
<dbReference type="InterPro" id="IPR056614">
    <property type="entry name" value="FAZ1_cons"/>
</dbReference>
<accession>G0UMJ3</accession>
<evidence type="ECO:0000256" key="1">
    <source>
        <dbReference type="SAM" id="Coils"/>
    </source>
</evidence>
<proteinExistence type="predicted"/>
<feature type="region of interest" description="Disordered" evidence="2">
    <location>
        <begin position="1859"/>
        <end position="1894"/>
    </location>
</feature>
<evidence type="ECO:0000256" key="2">
    <source>
        <dbReference type="SAM" id="MobiDB-lite"/>
    </source>
</evidence>
<sequence length="1965" mass="217345">MKRRSRSVDKSSSTRHIVSSGASRSRSVCTEARSFGSGVYELEAIPSVIPAFQAISAVRRAGALLNYGSSSMSDRIQGELWYIAHDYGPGRSSSAGPQWVTCDSQRLVIWSSWSDQGRIIDTTSFDSIRLILNFAHIHSHNARSRQAPVTRYNGRPFPSPRIRQGDSVRTFRRGTAVLSRCRKRFRHPASGFCTKGGKVLPRYYYFGLECSSYYRSENGRRKRRRRLMMFTTDIHSDFITWLQFMSDMESKNPTVFLKKSKERKGGSRQSRGEKFNPDIAYFLNESDTNIGDESIESLSVVEPEDIEITIVPEETNEQEDVRLSVPFVPSLIHSTTSKQKSDSYRNLSDISDGEGERGAVRTASTFSLTIPSQAPQSQKEETKRSASPSPQLHDKAEQYAKKIKGVNSKKTRRLKVAHKTAYDELREKRLVNENMELRHKNELYQINIEKLTRQVRNLEQQLASVERVNHHLQDECDHLRKNMKKVETERATLALKLVQLNKTEFSLRREIDSISEINQELLQKIAIQTEHITVADARLRCAEGECETLGGLLGLAVPSRSDGGGATEVDDAREASLSLMDDAERIAENLRLASKAVRALETRLKESEERGRAAEEECERLREELRDVETDREALETNLQLSAALEDALRHQLQGALDEVRSAETALSAAECALYRLPEEVNCTLRASLGEAVVDEDELTSTVPGSSLPARIEHMARRACRQRDDLCRRLDSFLDAAARGVCDDEALSRLCALRSTRDAAEAEQRVALAEAEERLCVVTECVKQLGDVLGGSVVMEREAELLRALRADIEGACGVARSRVVDAALVDDGSQAVFRVVHSYRLPSAVMLARVDTCAFDRVRRMCAPSHADGAVVVEMAVEDEDEGLPQRGVDEIVLVGTPAGEEMIARVTELSERYAAANDELCATEKDLMERSRTVVRELERRVAETRVEVEVLTEHITVADARLRCAEGECETLGGLLGLAVPSRSDGGGATEVDDAREASLSLMDDAERIAENLRLASKAVRALETRLRESEERGRAAEEECERLREELRDVETDREALETNLQLSAALEDALRHQLQGALDEVRSAETALSAAECALYRLPEEVNCTLRASLGEAVVDEDELTSTVPGSSLPARIEHMARRACRQRDDLCRRLDSFLDAAARGVCDDEALSRLCALRSTRDAAEAEQRVALAEAEERLCVVTECVKQLGDVLGGSVVMEREAELLRALRADIEGACGVARSRVVDAALVDDGSQAVFRVVHSYRLPSAVMLARVDTCAFDRVRRMCAPSHADGAVVVEMAVEDEDEGLPQRGVDEIVLVGTPAGEEMIARVTELSERYAAANDELCATEKDLMERSRTVVRELERRVAETRVEVEVLTEHITVADARLRCAEGECETLGGLLGLAVPSRSDGGGATEVDDAREASLSLMDDAERIAENLRLASKAVRALETRLKESEERGRAAEEECERLREELRDVECKCSGKVCFSPRFCKEVSLGDVCRDCHSRVFTLFRYVFECFSVVFNFCESNVDWSDAIGVDFDVESLLSGSIEDTFLRLEEFMHFVVRACRGLTLMCEGYEAGRVSLLKSLENVSVDDSSYCVEDEAVTVKTKSSMARCVVEFVRANINTEASDAGACDVSDARLPAEVLMANFEDFQAALLQSVVEGGSSCHRYVTDVIKKSQENFKDASRALSFVRDAFDSTAASRSFGGDNSSDGLTLSGVSCREAREVVSLVRKQRQSVISALISLLSCVLHNGKDSIDGIIRWTRDVSFTELVTVLHRECCNASTAFSSLKTLIEHHDGGESNTSKNTVESNLLSATGSTLRNEGCGKDSESPLVVEKFEDIVADASRRFESVKRDKQPLQDASVSSLSQEETGNIKLASTQSQAPEGPLSCSVSYAALLSNEDAEEAERKAELLLSLRDLVEATGSTPRPFAIVQQVREHIAARTEELKELRTAATRS</sequence>
<keyword evidence="1" id="KW-0175">Coiled coil</keyword>
<feature type="coiled-coil region" evidence="1">
    <location>
        <begin position="1356"/>
        <end position="1383"/>
    </location>
</feature>
<feature type="domain" description="Flagellar attachment zone protein 1 conserved" evidence="3">
    <location>
        <begin position="791"/>
        <end position="863"/>
    </location>
</feature>
<feature type="region of interest" description="Disordered" evidence="2">
    <location>
        <begin position="1"/>
        <end position="22"/>
    </location>
</feature>
<evidence type="ECO:0000313" key="4">
    <source>
        <dbReference type="EMBL" id="CCC90401.1"/>
    </source>
</evidence>
<feature type="coiled-coil region" evidence="1">
    <location>
        <begin position="434"/>
        <end position="503"/>
    </location>
</feature>
<name>G0UMJ3_TRYCI</name>
<protein>
    <submittedName>
        <fullName evidence="4">Uncharacterized protein TCIL3000_5_970</fullName>
    </submittedName>
</protein>
<dbReference type="EMBL" id="HE575318">
    <property type="protein sequence ID" value="CCC90401.1"/>
    <property type="molecule type" value="Genomic_DNA"/>
</dbReference>
<dbReference type="Pfam" id="PF23398">
    <property type="entry name" value="FAZ1_cons"/>
    <property type="match status" value="2"/>
</dbReference>
<feature type="region of interest" description="Disordered" evidence="2">
    <location>
        <begin position="334"/>
        <end position="396"/>
    </location>
</feature>
<gene>
    <name evidence="4" type="ORF">TCIL3000_5_970</name>
</gene>